<dbReference type="EMBL" id="BAABIA010000006">
    <property type="protein sequence ID" value="GAA5144007.1"/>
    <property type="molecule type" value="Genomic_DNA"/>
</dbReference>
<organism evidence="2 3">
    <name type="scientific">Prosthecobacter algae</name>
    <dbReference type="NCBI Taxonomy" id="1144682"/>
    <lineage>
        <taxon>Bacteria</taxon>
        <taxon>Pseudomonadati</taxon>
        <taxon>Verrucomicrobiota</taxon>
        <taxon>Verrucomicrobiia</taxon>
        <taxon>Verrucomicrobiales</taxon>
        <taxon>Verrucomicrobiaceae</taxon>
        <taxon>Prosthecobacter</taxon>
    </lineage>
</organism>
<name>A0ABP9PEV4_9BACT</name>
<feature type="compositionally biased region" description="Low complexity" evidence="1">
    <location>
        <begin position="108"/>
        <end position="132"/>
    </location>
</feature>
<feature type="compositionally biased region" description="Basic and acidic residues" evidence="1">
    <location>
        <begin position="84"/>
        <end position="106"/>
    </location>
</feature>
<dbReference type="Proteomes" id="UP001499852">
    <property type="component" value="Unassembled WGS sequence"/>
</dbReference>
<keyword evidence="3" id="KW-1185">Reference proteome</keyword>
<evidence type="ECO:0000256" key="1">
    <source>
        <dbReference type="SAM" id="MobiDB-lite"/>
    </source>
</evidence>
<proteinExistence type="predicted"/>
<gene>
    <name evidence="2" type="ORF">GCM10023213_33220</name>
</gene>
<protein>
    <submittedName>
        <fullName evidence="2">Uncharacterized protein</fullName>
    </submittedName>
</protein>
<accession>A0ABP9PEV4</accession>
<sequence>MQTVIAFPSPPVSQPPSAAPPRFSPTGPALCKTRLHPGNPTLLSGRVEHPFMKTVPALLALATLLTASVSCDKHSWEETQVLHEGMHKEGHGDAHHGEAKKDDHAKPAAHAPAAHAPAAPAAHAPEAKPAAH</sequence>
<feature type="region of interest" description="Disordered" evidence="1">
    <location>
        <begin position="1"/>
        <end position="28"/>
    </location>
</feature>
<evidence type="ECO:0000313" key="3">
    <source>
        <dbReference type="Proteomes" id="UP001499852"/>
    </source>
</evidence>
<feature type="compositionally biased region" description="Pro residues" evidence="1">
    <location>
        <begin position="8"/>
        <end position="23"/>
    </location>
</feature>
<comment type="caution">
    <text evidence="2">The sequence shown here is derived from an EMBL/GenBank/DDBJ whole genome shotgun (WGS) entry which is preliminary data.</text>
</comment>
<evidence type="ECO:0000313" key="2">
    <source>
        <dbReference type="EMBL" id="GAA5144007.1"/>
    </source>
</evidence>
<reference evidence="3" key="1">
    <citation type="journal article" date="2019" name="Int. J. Syst. Evol. Microbiol.">
        <title>The Global Catalogue of Microorganisms (GCM) 10K type strain sequencing project: providing services to taxonomists for standard genome sequencing and annotation.</title>
        <authorList>
            <consortium name="The Broad Institute Genomics Platform"/>
            <consortium name="The Broad Institute Genome Sequencing Center for Infectious Disease"/>
            <person name="Wu L."/>
            <person name="Ma J."/>
        </authorList>
    </citation>
    <scope>NUCLEOTIDE SEQUENCE [LARGE SCALE GENOMIC DNA]</scope>
    <source>
        <strain evidence="3">JCM 18053</strain>
    </source>
</reference>
<feature type="region of interest" description="Disordered" evidence="1">
    <location>
        <begin position="84"/>
        <end position="132"/>
    </location>
</feature>